<evidence type="ECO:0000256" key="1">
    <source>
        <dbReference type="SAM" id="Phobius"/>
    </source>
</evidence>
<organism evidence="2 3">
    <name type="scientific">Salmonella bongori (strain ATCC 43975 / DSM 13772 / NCTC 12419)</name>
    <dbReference type="NCBI Taxonomy" id="218493"/>
    <lineage>
        <taxon>Bacteria</taxon>
        <taxon>Pseudomonadati</taxon>
        <taxon>Pseudomonadota</taxon>
        <taxon>Gammaproteobacteria</taxon>
        <taxon>Enterobacterales</taxon>
        <taxon>Enterobacteriaceae</taxon>
        <taxon>Salmonella</taxon>
    </lineage>
</organism>
<proteinExistence type="predicted"/>
<protein>
    <submittedName>
        <fullName evidence="2">Putative exported protein</fullName>
    </submittedName>
</protein>
<gene>
    <name evidence="2" type="primary">yicN</name>
    <name evidence="2" type="ordered locus">SBG_3349</name>
</gene>
<feature type="transmembrane region" description="Helical" evidence="1">
    <location>
        <begin position="6"/>
        <end position="26"/>
    </location>
</feature>
<name>A0A0K0HFN2_SALBC</name>
<dbReference type="EMBL" id="FR877557">
    <property type="protein sequence ID" value="CCC32399.1"/>
    <property type="molecule type" value="Genomic_DNA"/>
</dbReference>
<dbReference type="eggNOG" id="ENOG502ZBKK">
    <property type="taxonomic scope" value="Bacteria"/>
</dbReference>
<keyword evidence="1" id="KW-0812">Transmembrane</keyword>
<dbReference type="Pfam" id="PF06711">
    <property type="entry name" value="DUF1198"/>
    <property type="match status" value="1"/>
</dbReference>
<sequence>MVTDIRMIWLILATFVVVFIVGFRVLTSDTRRAIRRLSERLNIDVVPIESMVDQMGKTAGGEFLQYLHRPDESHLQNAAQVLLIWQIVIVESGDQNLQRWHRLLQKARLAAPITDTQVRLALGFLREMEPDMQEINAFQLRYNAFFQPEEGVHWLH</sequence>
<evidence type="ECO:0000313" key="3">
    <source>
        <dbReference type="Proteomes" id="UP000000289"/>
    </source>
</evidence>
<keyword evidence="1" id="KW-1133">Transmembrane helix</keyword>
<dbReference type="InterPro" id="IPR009587">
    <property type="entry name" value="DUF1198"/>
</dbReference>
<reference evidence="2 3" key="1">
    <citation type="journal article" date="2011" name="PLoS Pathog.">
        <title>Salmonella bongori provides insights into the evolution of the Salmonellae.</title>
        <authorList>
            <person name="Fookes M."/>
            <person name="Schroeder G.N."/>
            <person name="Langridge G.C."/>
            <person name="Blondel C.J."/>
            <person name="Mammina C."/>
            <person name="Connor T.R."/>
            <person name="Seth-Smith H."/>
            <person name="Vernikos G.S."/>
            <person name="Robinson K.S."/>
            <person name="Sanders M."/>
            <person name="Petty N.K."/>
            <person name="Kingsley R.A."/>
            <person name="Baumler A.J."/>
            <person name="Nuccio S.P."/>
            <person name="Contreras I."/>
            <person name="Santiviago C.A."/>
            <person name="Maskell D."/>
            <person name="Barrow P."/>
            <person name="Humphrey T."/>
            <person name="Nastasi A."/>
            <person name="Roberts M."/>
            <person name="Frankel G."/>
            <person name="Parkhill J."/>
            <person name="Dougan G."/>
            <person name="Thomson N.R."/>
        </authorList>
    </citation>
    <scope>NUCLEOTIDE SEQUENCE [LARGE SCALE GENOMIC DNA]</scope>
    <source>
        <strain evidence="3">ATCC 43975 / DSM 13772 / NCTC 12419</strain>
    </source>
</reference>
<accession>A0A0K0HFN2</accession>
<dbReference type="KEGG" id="sbg:SBG_3349"/>
<dbReference type="Proteomes" id="UP000000289">
    <property type="component" value="Chromosome"/>
</dbReference>
<evidence type="ECO:0000313" key="2">
    <source>
        <dbReference type="EMBL" id="CCC32399.1"/>
    </source>
</evidence>
<dbReference type="AlphaFoldDB" id="A0A0K0HFN2"/>
<keyword evidence="1" id="KW-0472">Membrane</keyword>